<accession>A0A1W9KXD4</accession>
<dbReference type="InterPro" id="IPR029060">
    <property type="entry name" value="PIN-like_dom_sf"/>
</dbReference>
<reference evidence="2 3" key="1">
    <citation type="submission" date="2017-01" db="EMBL/GenBank/DDBJ databases">
        <title>Novel large sulfur bacteria in the metagenomes of groundwater-fed chemosynthetic microbial mats in the Lake Huron basin.</title>
        <authorList>
            <person name="Sharrar A.M."/>
            <person name="Flood B.E."/>
            <person name="Bailey J.V."/>
            <person name="Jones D.S."/>
            <person name="Biddanda B."/>
            <person name="Ruberg S.A."/>
            <person name="Marcus D.N."/>
            <person name="Dick G.J."/>
        </authorList>
    </citation>
    <scope>NUCLEOTIDE SEQUENCE [LARGE SCALE GENOMIC DNA]</scope>
    <source>
        <strain evidence="2">A7</strain>
    </source>
</reference>
<evidence type="ECO:0000313" key="3">
    <source>
        <dbReference type="Proteomes" id="UP000192505"/>
    </source>
</evidence>
<dbReference type="Pfam" id="PF01850">
    <property type="entry name" value="PIN"/>
    <property type="match status" value="1"/>
</dbReference>
<organism evidence="2 3">
    <name type="scientific">Rhodoferax ferrireducens</name>
    <dbReference type="NCBI Taxonomy" id="192843"/>
    <lineage>
        <taxon>Bacteria</taxon>
        <taxon>Pseudomonadati</taxon>
        <taxon>Pseudomonadota</taxon>
        <taxon>Betaproteobacteria</taxon>
        <taxon>Burkholderiales</taxon>
        <taxon>Comamonadaceae</taxon>
        <taxon>Rhodoferax</taxon>
    </lineage>
</organism>
<evidence type="ECO:0000313" key="2">
    <source>
        <dbReference type="EMBL" id="OQW88846.1"/>
    </source>
</evidence>
<proteinExistence type="predicted"/>
<feature type="domain" description="PIN" evidence="1">
    <location>
        <begin position="4"/>
        <end position="126"/>
    </location>
</feature>
<gene>
    <name evidence="2" type="ORF">BWK72_07855</name>
</gene>
<evidence type="ECO:0000259" key="1">
    <source>
        <dbReference type="Pfam" id="PF01850"/>
    </source>
</evidence>
<dbReference type="EMBL" id="MTEI01000003">
    <property type="protein sequence ID" value="OQW88846.1"/>
    <property type="molecule type" value="Genomic_DNA"/>
</dbReference>
<dbReference type="Gene3D" id="3.40.50.1010">
    <property type="entry name" value="5'-nuclease"/>
    <property type="match status" value="1"/>
</dbReference>
<protein>
    <recommendedName>
        <fullName evidence="1">PIN domain-containing protein</fullName>
    </recommendedName>
</protein>
<name>A0A1W9KXD4_9BURK</name>
<sequence>MLALDTNLLVRLITNDDPVQAQRVQEALDEELEAGHECMVGQVVLCELVWVLGRLYGYSTAQCQQTVGELLGFAGLRFESMPVVMLAFKAWHQHGGDWADHLIGAQMQALGCDAVLTLDQRAGRAATHRLLAG</sequence>
<dbReference type="Proteomes" id="UP000192505">
    <property type="component" value="Unassembled WGS sequence"/>
</dbReference>
<dbReference type="InterPro" id="IPR002716">
    <property type="entry name" value="PIN_dom"/>
</dbReference>
<dbReference type="SUPFAM" id="SSF88723">
    <property type="entry name" value="PIN domain-like"/>
    <property type="match status" value="1"/>
</dbReference>
<comment type="caution">
    <text evidence="2">The sequence shown here is derived from an EMBL/GenBank/DDBJ whole genome shotgun (WGS) entry which is preliminary data.</text>
</comment>
<dbReference type="AlphaFoldDB" id="A0A1W9KXD4"/>
<dbReference type="CDD" id="cd18683">
    <property type="entry name" value="PIN_VapC-like"/>
    <property type="match status" value="1"/>
</dbReference>